<reference evidence="1 2" key="1">
    <citation type="journal article" date="2019" name="Sci. Rep.">
        <title>Orb-weaving spider Araneus ventricosus genome elucidates the spidroin gene catalogue.</title>
        <authorList>
            <person name="Kono N."/>
            <person name="Nakamura H."/>
            <person name="Ohtoshi R."/>
            <person name="Moran D.A.P."/>
            <person name="Shinohara A."/>
            <person name="Yoshida Y."/>
            <person name="Fujiwara M."/>
            <person name="Mori M."/>
            <person name="Tomita M."/>
            <person name="Arakawa K."/>
        </authorList>
    </citation>
    <scope>NUCLEOTIDE SEQUENCE [LARGE SCALE GENOMIC DNA]</scope>
</reference>
<sequence>MDVNNEFSFIGRMTSAFSNTLDFLYNNQILSRRIRWGKSGYFEDPDSCPNVSLKLSENGSSSTFSSSTDVNNEFSFIGRMMSAFSNTLDFLYNNQILSRRIRWGKSEYFEDPHSSPAVSLKSGLPGRNLDVW</sequence>
<gene>
    <name evidence="1" type="ORF">AVEN_188367_1</name>
</gene>
<accession>A0A4Y2H6R2</accession>
<name>A0A4Y2H6R2_ARAVE</name>
<dbReference type="Proteomes" id="UP000499080">
    <property type="component" value="Unassembled WGS sequence"/>
</dbReference>
<comment type="caution">
    <text evidence="1">The sequence shown here is derived from an EMBL/GenBank/DDBJ whole genome shotgun (WGS) entry which is preliminary data.</text>
</comment>
<proteinExistence type="predicted"/>
<dbReference type="AlphaFoldDB" id="A0A4Y2H6R2"/>
<protein>
    <submittedName>
        <fullName evidence="1">Uncharacterized protein</fullName>
    </submittedName>
</protein>
<organism evidence="1 2">
    <name type="scientific">Araneus ventricosus</name>
    <name type="common">Orbweaver spider</name>
    <name type="synonym">Epeira ventricosa</name>
    <dbReference type="NCBI Taxonomy" id="182803"/>
    <lineage>
        <taxon>Eukaryota</taxon>
        <taxon>Metazoa</taxon>
        <taxon>Ecdysozoa</taxon>
        <taxon>Arthropoda</taxon>
        <taxon>Chelicerata</taxon>
        <taxon>Arachnida</taxon>
        <taxon>Araneae</taxon>
        <taxon>Araneomorphae</taxon>
        <taxon>Entelegynae</taxon>
        <taxon>Araneoidea</taxon>
        <taxon>Araneidae</taxon>
        <taxon>Araneus</taxon>
    </lineage>
</organism>
<evidence type="ECO:0000313" key="1">
    <source>
        <dbReference type="EMBL" id="GBM61800.1"/>
    </source>
</evidence>
<evidence type="ECO:0000313" key="2">
    <source>
        <dbReference type="Proteomes" id="UP000499080"/>
    </source>
</evidence>
<keyword evidence="2" id="KW-1185">Reference proteome</keyword>
<dbReference type="EMBL" id="BGPR01001784">
    <property type="protein sequence ID" value="GBM61800.1"/>
    <property type="molecule type" value="Genomic_DNA"/>
</dbReference>